<dbReference type="Proteomes" id="UP000199568">
    <property type="component" value="Unassembled WGS sequence"/>
</dbReference>
<proteinExistence type="predicted"/>
<evidence type="ECO:0000256" key="8">
    <source>
        <dbReference type="ARBA" id="ARBA00022909"/>
    </source>
</evidence>
<gene>
    <name evidence="10" type="ORF">SAMN05660297_02069</name>
</gene>
<dbReference type="Pfam" id="PF01288">
    <property type="entry name" value="HPPK"/>
    <property type="match status" value="1"/>
</dbReference>
<evidence type="ECO:0000256" key="4">
    <source>
        <dbReference type="ARBA" id="ARBA00022679"/>
    </source>
</evidence>
<name>A0A1I0DM93_9FIRM</name>
<dbReference type="AlphaFoldDB" id="A0A1I0DM93"/>
<accession>A0A1I0DM93</accession>
<dbReference type="UniPathway" id="UPA00077">
    <property type="reaction ID" value="UER00155"/>
</dbReference>
<organism evidence="10 11">
    <name type="scientific">Natronincola peptidivorans</name>
    <dbReference type="NCBI Taxonomy" id="426128"/>
    <lineage>
        <taxon>Bacteria</taxon>
        <taxon>Bacillati</taxon>
        <taxon>Bacillota</taxon>
        <taxon>Clostridia</taxon>
        <taxon>Peptostreptococcales</taxon>
        <taxon>Natronincolaceae</taxon>
        <taxon>Natronincola</taxon>
    </lineage>
</organism>
<dbReference type="PANTHER" id="PTHR43071:SF1">
    <property type="entry name" value="2-AMINO-4-HYDROXY-6-HYDROXYMETHYLDIHYDROPTERIDINE PYROPHOSPHOKINASE"/>
    <property type="match status" value="1"/>
</dbReference>
<sequence length="161" mass="18786">MARVYLGLGSNIDDKKEHIDNAIDLLQQHEAINVINTSSYYETDPVGYIHQDIFLNAVVEITTTLEPYNLLAYCNHIEETLKRKRIIRWGPRTIDVDILLFENYTTEDEKLTIPHPRMVERAFVMVPLYELAKDIIIHDKNIRHILENLDTEGIRKVENEG</sequence>
<comment type="catalytic activity">
    <reaction evidence="1">
        <text>6-hydroxymethyl-7,8-dihydropterin + ATP = (7,8-dihydropterin-6-yl)methyl diphosphate + AMP + H(+)</text>
        <dbReference type="Rhea" id="RHEA:11412"/>
        <dbReference type="ChEBI" id="CHEBI:15378"/>
        <dbReference type="ChEBI" id="CHEBI:30616"/>
        <dbReference type="ChEBI" id="CHEBI:44841"/>
        <dbReference type="ChEBI" id="CHEBI:72950"/>
        <dbReference type="ChEBI" id="CHEBI:456215"/>
        <dbReference type="EC" id="2.7.6.3"/>
    </reaction>
</comment>
<comment type="pathway">
    <text evidence="2">Cofactor biosynthesis; tetrahydrofolate biosynthesis; 2-amino-4-hydroxy-6-hydroxymethyl-7,8-dihydropteridine diphosphate from 7,8-dihydroneopterin triphosphate: step 4/4.</text>
</comment>
<evidence type="ECO:0000259" key="9">
    <source>
        <dbReference type="PROSITE" id="PS00794"/>
    </source>
</evidence>
<dbReference type="STRING" id="426128.SAMN05660297_02069"/>
<evidence type="ECO:0000313" key="11">
    <source>
        <dbReference type="Proteomes" id="UP000199568"/>
    </source>
</evidence>
<keyword evidence="4" id="KW-0808">Transferase</keyword>
<dbReference type="NCBIfam" id="TIGR01498">
    <property type="entry name" value="folK"/>
    <property type="match status" value="1"/>
</dbReference>
<dbReference type="PROSITE" id="PS00794">
    <property type="entry name" value="HPPK"/>
    <property type="match status" value="1"/>
</dbReference>
<evidence type="ECO:0000256" key="5">
    <source>
        <dbReference type="ARBA" id="ARBA00022741"/>
    </source>
</evidence>
<evidence type="ECO:0000256" key="7">
    <source>
        <dbReference type="ARBA" id="ARBA00022840"/>
    </source>
</evidence>
<dbReference type="EC" id="2.7.6.3" evidence="3"/>
<dbReference type="GO" id="GO:0046654">
    <property type="term" value="P:tetrahydrofolate biosynthetic process"/>
    <property type="evidence" value="ECO:0007669"/>
    <property type="project" value="UniProtKB-UniPathway"/>
</dbReference>
<dbReference type="PANTHER" id="PTHR43071">
    <property type="entry name" value="2-AMINO-4-HYDROXY-6-HYDROXYMETHYLDIHYDROPTERIDINE PYROPHOSPHOKINASE"/>
    <property type="match status" value="1"/>
</dbReference>
<feature type="domain" description="7,8-dihydro-6-hydroxymethylpterin-pyrophosphokinase" evidence="9">
    <location>
        <begin position="88"/>
        <end position="99"/>
    </location>
</feature>
<keyword evidence="8" id="KW-0289">Folate biosynthesis</keyword>
<keyword evidence="5" id="KW-0547">Nucleotide-binding</keyword>
<protein>
    <recommendedName>
        <fullName evidence="3">2-amino-4-hydroxy-6-hydroxymethyldihydropteridine diphosphokinase</fullName>
        <ecNumber evidence="3">2.7.6.3</ecNumber>
    </recommendedName>
</protein>
<dbReference type="InterPro" id="IPR035907">
    <property type="entry name" value="Hppk_sf"/>
</dbReference>
<evidence type="ECO:0000256" key="3">
    <source>
        <dbReference type="ARBA" id="ARBA00013253"/>
    </source>
</evidence>
<keyword evidence="6 10" id="KW-0418">Kinase</keyword>
<dbReference type="GO" id="GO:0016301">
    <property type="term" value="F:kinase activity"/>
    <property type="evidence" value="ECO:0007669"/>
    <property type="project" value="UniProtKB-KW"/>
</dbReference>
<keyword evidence="11" id="KW-1185">Reference proteome</keyword>
<dbReference type="GO" id="GO:0005524">
    <property type="term" value="F:ATP binding"/>
    <property type="evidence" value="ECO:0007669"/>
    <property type="project" value="UniProtKB-KW"/>
</dbReference>
<dbReference type="GO" id="GO:0003848">
    <property type="term" value="F:2-amino-4-hydroxy-6-hydroxymethyldihydropteridine diphosphokinase activity"/>
    <property type="evidence" value="ECO:0007669"/>
    <property type="project" value="UniProtKB-EC"/>
</dbReference>
<reference evidence="10 11" key="1">
    <citation type="submission" date="2016-10" db="EMBL/GenBank/DDBJ databases">
        <authorList>
            <person name="de Groot N.N."/>
        </authorList>
    </citation>
    <scope>NUCLEOTIDE SEQUENCE [LARGE SCALE GENOMIC DNA]</scope>
    <source>
        <strain evidence="10 11">DSM 18979</strain>
    </source>
</reference>
<dbReference type="InterPro" id="IPR000550">
    <property type="entry name" value="Hppk"/>
</dbReference>
<dbReference type="Gene3D" id="3.30.70.560">
    <property type="entry name" value="7,8-Dihydro-6-hydroxymethylpterin-pyrophosphokinase HPPK"/>
    <property type="match status" value="1"/>
</dbReference>
<dbReference type="CDD" id="cd00483">
    <property type="entry name" value="HPPK"/>
    <property type="match status" value="1"/>
</dbReference>
<evidence type="ECO:0000256" key="1">
    <source>
        <dbReference type="ARBA" id="ARBA00000198"/>
    </source>
</evidence>
<dbReference type="SUPFAM" id="SSF55083">
    <property type="entry name" value="6-hydroxymethyl-7,8-dihydropterin pyrophosphokinase, HPPK"/>
    <property type="match status" value="1"/>
</dbReference>
<keyword evidence="7" id="KW-0067">ATP-binding</keyword>
<evidence type="ECO:0000313" key="10">
    <source>
        <dbReference type="EMBL" id="SET33606.1"/>
    </source>
</evidence>
<dbReference type="RefSeq" id="WP_090443307.1">
    <property type="nucleotide sequence ID" value="NZ_FOHU01000008.1"/>
</dbReference>
<dbReference type="OrthoDB" id="9808041at2"/>
<dbReference type="GO" id="GO:0046656">
    <property type="term" value="P:folic acid biosynthetic process"/>
    <property type="evidence" value="ECO:0007669"/>
    <property type="project" value="UniProtKB-KW"/>
</dbReference>
<evidence type="ECO:0000256" key="2">
    <source>
        <dbReference type="ARBA" id="ARBA00005051"/>
    </source>
</evidence>
<dbReference type="EMBL" id="FOHU01000008">
    <property type="protein sequence ID" value="SET33606.1"/>
    <property type="molecule type" value="Genomic_DNA"/>
</dbReference>
<evidence type="ECO:0000256" key="6">
    <source>
        <dbReference type="ARBA" id="ARBA00022777"/>
    </source>
</evidence>